<dbReference type="CDD" id="cd00452">
    <property type="entry name" value="KDPG_aldolase"/>
    <property type="match status" value="1"/>
</dbReference>
<comment type="similarity">
    <text evidence="2">Belongs to the KHG/KDPG aldolase family.</text>
</comment>
<evidence type="ECO:0000313" key="7">
    <source>
        <dbReference type="Proteomes" id="UP001151071"/>
    </source>
</evidence>
<accession>A0A9X3Z2V3</accession>
<dbReference type="GO" id="GO:0016829">
    <property type="term" value="F:lyase activity"/>
    <property type="evidence" value="ECO:0007669"/>
    <property type="project" value="UniProtKB-KW"/>
</dbReference>
<name>A0A9X3Z2V3_9BACL</name>
<comment type="pathway">
    <text evidence="1">Carbohydrate acid metabolism.</text>
</comment>
<keyword evidence="4" id="KW-0456">Lyase</keyword>
<protein>
    <submittedName>
        <fullName evidence="6">Bifunctional 4-hydroxy-2-oxoglutarate aldolase/2-dehydro-3-deoxy-phosphogluconate aldolase</fullName>
    </submittedName>
</protein>
<dbReference type="AlphaFoldDB" id="A0A9X3Z2V3"/>
<dbReference type="RefSeq" id="WP_271139733.1">
    <property type="nucleotide sequence ID" value="NZ_JAPYYP010000005.1"/>
</dbReference>
<evidence type="ECO:0000256" key="2">
    <source>
        <dbReference type="ARBA" id="ARBA00006906"/>
    </source>
</evidence>
<dbReference type="PANTHER" id="PTHR30246:SF1">
    <property type="entry name" value="2-DEHYDRO-3-DEOXY-6-PHOSPHOGALACTONATE ALDOLASE-RELATED"/>
    <property type="match status" value="1"/>
</dbReference>
<dbReference type="InterPro" id="IPR000887">
    <property type="entry name" value="Aldlse_KDPG_KHG"/>
</dbReference>
<organism evidence="6 7">
    <name type="scientific">Brevibacillus thermoruber</name>
    <dbReference type="NCBI Taxonomy" id="33942"/>
    <lineage>
        <taxon>Bacteria</taxon>
        <taxon>Bacillati</taxon>
        <taxon>Bacillota</taxon>
        <taxon>Bacilli</taxon>
        <taxon>Bacillales</taxon>
        <taxon>Paenibacillaceae</taxon>
        <taxon>Brevibacillus</taxon>
    </lineage>
</organism>
<evidence type="ECO:0000313" key="6">
    <source>
        <dbReference type="EMBL" id="MDA5108019.1"/>
    </source>
</evidence>
<comment type="caution">
    <text evidence="6">The sequence shown here is derived from an EMBL/GenBank/DDBJ whole genome shotgun (WGS) entry which is preliminary data.</text>
</comment>
<dbReference type="Gene3D" id="3.20.20.70">
    <property type="entry name" value="Aldolase class I"/>
    <property type="match status" value="1"/>
</dbReference>
<dbReference type="PANTHER" id="PTHR30246">
    <property type="entry name" value="2-KETO-3-DEOXY-6-PHOSPHOGLUCONATE ALDOLASE"/>
    <property type="match status" value="1"/>
</dbReference>
<dbReference type="Proteomes" id="UP001151071">
    <property type="component" value="Unassembled WGS sequence"/>
</dbReference>
<keyword evidence="5" id="KW-0119">Carbohydrate metabolism</keyword>
<evidence type="ECO:0000256" key="3">
    <source>
        <dbReference type="ARBA" id="ARBA00011233"/>
    </source>
</evidence>
<dbReference type="Pfam" id="PF01081">
    <property type="entry name" value="Aldolase"/>
    <property type="match status" value="1"/>
</dbReference>
<evidence type="ECO:0000256" key="4">
    <source>
        <dbReference type="ARBA" id="ARBA00023239"/>
    </source>
</evidence>
<dbReference type="SUPFAM" id="SSF51569">
    <property type="entry name" value="Aldolase"/>
    <property type="match status" value="1"/>
</dbReference>
<comment type="subunit">
    <text evidence="3">Homotrimer.</text>
</comment>
<keyword evidence="7" id="KW-1185">Reference proteome</keyword>
<dbReference type="NCBIfam" id="TIGR01182">
    <property type="entry name" value="eda"/>
    <property type="match status" value="1"/>
</dbReference>
<evidence type="ECO:0000256" key="1">
    <source>
        <dbReference type="ARBA" id="ARBA00004761"/>
    </source>
</evidence>
<reference evidence="6" key="1">
    <citation type="submission" date="2022-12" db="EMBL/GenBank/DDBJ databases">
        <title>Draft genome sequence of the thermophilic strain Brevibacillus thermoruber HT42, isolated from Los Humeros, Puebla, Mexico, with biotechnological potential.</title>
        <authorList>
            <person name="Lara Sanchez J."/>
            <person name="Solis Palacios R."/>
            <person name="Bustos Baena A.S."/>
            <person name="Ruz Baez A.E."/>
            <person name="Espinosa Luna G."/>
            <person name="Oliart Ros R.M."/>
        </authorList>
    </citation>
    <scope>NUCLEOTIDE SEQUENCE</scope>
    <source>
        <strain evidence="6">HT42</strain>
    </source>
</reference>
<evidence type="ECO:0000256" key="5">
    <source>
        <dbReference type="ARBA" id="ARBA00023277"/>
    </source>
</evidence>
<sequence>MLPKTMLLERLVESGVIAVIRRIPEDRIEQVADSLVRGGVTALEITVDSESAYASIAALSRRYQGRAIVGAGTVIDSESAVMAIKSGADFIFSPSLHQDVIRAALRYGKIAVPGVMTPTEMITAVEWGADLVKVFPAAALGVPYLKDVKAPFPHIPIIPTGGIDEHNAAAFIEAGAAAVGIGGKLLDRRAIAAGDFAVVEQSARTIVEAVRRARVDCGTIK</sequence>
<gene>
    <name evidence="6" type="ORF">O3V59_06590</name>
</gene>
<dbReference type="EMBL" id="JAPYYP010000005">
    <property type="protein sequence ID" value="MDA5108019.1"/>
    <property type="molecule type" value="Genomic_DNA"/>
</dbReference>
<proteinExistence type="inferred from homology"/>
<dbReference type="InterPro" id="IPR013785">
    <property type="entry name" value="Aldolase_TIM"/>
</dbReference>